<dbReference type="EMBL" id="CADEAL010000398">
    <property type="protein sequence ID" value="CAB1419571.1"/>
    <property type="molecule type" value="Genomic_DNA"/>
</dbReference>
<evidence type="ECO:0000313" key="2">
    <source>
        <dbReference type="Proteomes" id="UP001153269"/>
    </source>
</evidence>
<gene>
    <name evidence="1" type="ORF">PLEPLA_LOCUS7419</name>
</gene>
<evidence type="ECO:0000313" key="1">
    <source>
        <dbReference type="EMBL" id="CAB1419571.1"/>
    </source>
</evidence>
<organism evidence="1 2">
    <name type="scientific">Pleuronectes platessa</name>
    <name type="common">European plaice</name>
    <dbReference type="NCBI Taxonomy" id="8262"/>
    <lineage>
        <taxon>Eukaryota</taxon>
        <taxon>Metazoa</taxon>
        <taxon>Chordata</taxon>
        <taxon>Craniata</taxon>
        <taxon>Vertebrata</taxon>
        <taxon>Euteleostomi</taxon>
        <taxon>Actinopterygii</taxon>
        <taxon>Neopterygii</taxon>
        <taxon>Teleostei</taxon>
        <taxon>Neoteleostei</taxon>
        <taxon>Acanthomorphata</taxon>
        <taxon>Carangaria</taxon>
        <taxon>Pleuronectiformes</taxon>
        <taxon>Pleuronectoidei</taxon>
        <taxon>Pleuronectidae</taxon>
        <taxon>Pleuronectes</taxon>
    </lineage>
</organism>
<comment type="caution">
    <text evidence="1">The sequence shown here is derived from an EMBL/GenBank/DDBJ whole genome shotgun (WGS) entry which is preliminary data.</text>
</comment>
<reference evidence="1" key="1">
    <citation type="submission" date="2020-03" db="EMBL/GenBank/DDBJ databases">
        <authorList>
            <person name="Weist P."/>
        </authorList>
    </citation>
    <scope>NUCLEOTIDE SEQUENCE</scope>
</reference>
<dbReference type="AlphaFoldDB" id="A0A9N7TUW8"/>
<proteinExistence type="predicted"/>
<sequence length="102" mass="11370">MVGERKRVTVDTVFDLSPAKASAGGVAGWWLLQDEAHLTPIHLIIPSIQASSSHHFDARLFRIPWYQNPRVPHRSALHPPLCQDLQASQHPATPAYFLLASK</sequence>
<dbReference type="Proteomes" id="UP001153269">
    <property type="component" value="Unassembled WGS sequence"/>
</dbReference>
<protein>
    <submittedName>
        <fullName evidence="1">Uncharacterized protein</fullName>
    </submittedName>
</protein>
<accession>A0A9N7TUW8</accession>
<keyword evidence="2" id="KW-1185">Reference proteome</keyword>
<name>A0A9N7TUW8_PLEPL</name>